<organism evidence="1 2">
    <name type="scientific">Rhodocollybia butyracea</name>
    <dbReference type="NCBI Taxonomy" id="206335"/>
    <lineage>
        <taxon>Eukaryota</taxon>
        <taxon>Fungi</taxon>
        <taxon>Dikarya</taxon>
        <taxon>Basidiomycota</taxon>
        <taxon>Agaricomycotina</taxon>
        <taxon>Agaricomycetes</taxon>
        <taxon>Agaricomycetidae</taxon>
        <taxon>Agaricales</taxon>
        <taxon>Marasmiineae</taxon>
        <taxon>Omphalotaceae</taxon>
        <taxon>Rhodocollybia</taxon>
    </lineage>
</organism>
<accession>A0A9P5Q455</accession>
<evidence type="ECO:0000313" key="1">
    <source>
        <dbReference type="EMBL" id="KAF9073880.1"/>
    </source>
</evidence>
<comment type="caution">
    <text evidence="1">The sequence shown here is derived from an EMBL/GenBank/DDBJ whole genome shotgun (WGS) entry which is preliminary data.</text>
</comment>
<dbReference type="Proteomes" id="UP000772434">
    <property type="component" value="Unassembled WGS sequence"/>
</dbReference>
<dbReference type="AlphaFoldDB" id="A0A9P5Q455"/>
<sequence>MRLMSSSSVYREAGSVTHPHPLEQAAKLSWRNGLARKCESMVGNHWNPSDIAFGICPTPPEFNGYHHLRYSPTLALLLYSMSSPDYLISIDDINPHVNGFLRCHEQALLDEIRGLRKKFNRMKIGLDPDEPDCIPQHVSS</sequence>
<proteinExistence type="predicted"/>
<evidence type="ECO:0000313" key="2">
    <source>
        <dbReference type="Proteomes" id="UP000772434"/>
    </source>
</evidence>
<keyword evidence="2" id="KW-1185">Reference proteome</keyword>
<dbReference type="EMBL" id="JADNRY010000016">
    <property type="protein sequence ID" value="KAF9073880.1"/>
    <property type="molecule type" value="Genomic_DNA"/>
</dbReference>
<name>A0A9P5Q455_9AGAR</name>
<reference evidence="1" key="1">
    <citation type="submission" date="2020-11" db="EMBL/GenBank/DDBJ databases">
        <authorList>
            <consortium name="DOE Joint Genome Institute"/>
            <person name="Ahrendt S."/>
            <person name="Riley R."/>
            <person name="Andreopoulos W."/>
            <person name="Labutti K."/>
            <person name="Pangilinan J."/>
            <person name="Ruiz-Duenas F.J."/>
            <person name="Barrasa J.M."/>
            <person name="Sanchez-Garcia M."/>
            <person name="Camarero S."/>
            <person name="Miyauchi S."/>
            <person name="Serrano A."/>
            <person name="Linde D."/>
            <person name="Babiker R."/>
            <person name="Drula E."/>
            <person name="Ayuso-Fernandez I."/>
            <person name="Pacheco R."/>
            <person name="Padilla G."/>
            <person name="Ferreira P."/>
            <person name="Barriuso J."/>
            <person name="Kellner H."/>
            <person name="Castanera R."/>
            <person name="Alfaro M."/>
            <person name="Ramirez L."/>
            <person name="Pisabarro A.G."/>
            <person name="Kuo A."/>
            <person name="Tritt A."/>
            <person name="Lipzen A."/>
            <person name="He G."/>
            <person name="Yan M."/>
            <person name="Ng V."/>
            <person name="Cullen D."/>
            <person name="Martin F."/>
            <person name="Rosso M.-N."/>
            <person name="Henrissat B."/>
            <person name="Hibbett D."/>
            <person name="Martinez A.T."/>
            <person name="Grigoriev I.V."/>
        </authorList>
    </citation>
    <scope>NUCLEOTIDE SEQUENCE</scope>
    <source>
        <strain evidence="1">AH 40177</strain>
    </source>
</reference>
<gene>
    <name evidence="1" type="ORF">BDP27DRAFT_271698</name>
</gene>
<protein>
    <submittedName>
        <fullName evidence="1">Uncharacterized protein</fullName>
    </submittedName>
</protein>